<evidence type="ECO:0000259" key="8">
    <source>
        <dbReference type="Pfam" id="PF00326"/>
    </source>
</evidence>
<accession>A0A0W1RAS8</accession>
<evidence type="ECO:0000313" key="10">
    <source>
        <dbReference type="Proteomes" id="UP000054387"/>
    </source>
</evidence>
<comment type="function">
    <text evidence="6">This enzyme catalyzes the hydrolysis of the N-terminal peptide bond of an N-acetylated peptide to generate an N-acetylated amino acid and a peptide with a free N-terminus. It preferentially cleaves off Ac-Ala, Ac-Met and Ac-Ser. Also, involved in the degradation of oxidized and glycated proteins.</text>
</comment>
<dbReference type="GO" id="GO:0004252">
    <property type="term" value="F:serine-type endopeptidase activity"/>
    <property type="evidence" value="ECO:0007669"/>
    <property type="project" value="InterPro"/>
</dbReference>
<dbReference type="PROSITE" id="PS00708">
    <property type="entry name" value="PRO_ENDOPEP_SER"/>
    <property type="match status" value="1"/>
</dbReference>
<feature type="region of interest" description="Disordered" evidence="7">
    <location>
        <begin position="323"/>
        <end position="347"/>
    </location>
</feature>
<evidence type="ECO:0000256" key="3">
    <source>
        <dbReference type="ARBA" id="ARBA00022990"/>
    </source>
</evidence>
<dbReference type="PANTHER" id="PTHR42776:SF27">
    <property type="entry name" value="DIPEPTIDYL PEPTIDASE FAMILY MEMBER 6"/>
    <property type="match status" value="1"/>
</dbReference>
<keyword evidence="1" id="KW-0378">Hydrolase</keyword>
<sequence length="612" mass="68474">MPQYAVARYLGIDAARQPAFSQRGDSLTFIRDTTGTPQIWTLDEAGAPPTRLTAFEERISVIDWSPTRDEFVFGMDRGSDERDQLFRYDADDGTIHGLTERPDAIHGWGGWSPDGDFFAFTSNRRDAQAFDVYVQARDGDPDDADLVLESDGWLEVLGWSPDGESLALREAHASFDQDLSILDLDSAEARVVTPDGEASYDCVAFGPDGDALYLVTNYESDTSYLGRLDLESREIATVTSGGDWNVEEFVFDCDSRTLVYGRNVDGYSELYAGELVDETRVDVDAVDLPRGVVSNVTLGPQGEQFAFTFSKNTEPFGVYVGELATGDGSDRSDDEGATSADPTRWTPLDTVGIPQSTFRDAETIRYESFDDRAIPAYWTLPEDAEAGETPVIVDIHGGPEHQRRPWFYPTKQFFLNEGYAVLEPNVRGSSGYGKAYTHLDDVEKRMDSVKDVKAAVDWLYEQDEVDSDRIVAYGRSYGGFMVLAAITEYPDIWAAAVEFVGIADFETFLENTGEWRRDHRSAEYGSLDDRELLKSISPIHNVDRIQCPLFVQHGANDPRVPVGETEQIVDRVRERGVPVEKLVFEDEGHHTTTRSNLVEEFERIRAFLDDHV</sequence>
<keyword evidence="2" id="KW-0645">Protease</keyword>
<dbReference type="Pfam" id="PF07676">
    <property type="entry name" value="PD40"/>
    <property type="match status" value="1"/>
</dbReference>
<proteinExistence type="predicted"/>
<evidence type="ECO:0000256" key="7">
    <source>
        <dbReference type="SAM" id="MobiDB-lite"/>
    </source>
</evidence>
<dbReference type="AlphaFoldDB" id="A0A0W1RAS8"/>
<keyword evidence="2" id="KW-0720">Serine protease</keyword>
<name>A0A0W1RAS8_9EURY</name>
<evidence type="ECO:0000313" key="9">
    <source>
        <dbReference type="EMBL" id="KTG10655.1"/>
    </source>
</evidence>
<dbReference type="Gene3D" id="2.120.10.30">
    <property type="entry name" value="TolB, C-terminal domain"/>
    <property type="match status" value="1"/>
</dbReference>
<comment type="caution">
    <text evidence="9">The sequence shown here is derived from an EMBL/GenBank/DDBJ whole genome shotgun (WGS) entry which is preliminary data.</text>
</comment>
<evidence type="ECO:0000256" key="2">
    <source>
        <dbReference type="ARBA" id="ARBA00022825"/>
    </source>
</evidence>
<dbReference type="InterPro" id="IPR002470">
    <property type="entry name" value="Peptidase_S9A"/>
</dbReference>
<dbReference type="InterPro" id="IPR002471">
    <property type="entry name" value="Pept_S9_AS"/>
</dbReference>
<dbReference type="STRING" id="1514971.AUR64_08305"/>
<dbReference type="PANTHER" id="PTHR42776">
    <property type="entry name" value="SERINE PEPTIDASE S9 FAMILY MEMBER"/>
    <property type="match status" value="1"/>
</dbReference>
<organism evidence="9 10">
    <name type="scientific">Haloprofundus marisrubri</name>
    <dbReference type="NCBI Taxonomy" id="1514971"/>
    <lineage>
        <taxon>Archaea</taxon>
        <taxon>Methanobacteriati</taxon>
        <taxon>Methanobacteriota</taxon>
        <taxon>Stenosarchaea group</taxon>
        <taxon>Halobacteria</taxon>
        <taxon>Halobacteriales</taxon>
        <taxon>Haloferacaceae</taxon>
        <taxon>Haloprofundus</taxon>
    </lineage>
</organism>
<keyword evidence="10" id="KW-1185">Reference proteome</keyword>
<dbReference type="InterPro" id="IPR001375">
    <property type="entry name" value="Peptidase_S9_cat"/>
</dbReference>
<dbReference type="Proteomes" id="UP000054387">
    <property type="component" value="Unassembled WGS sequence"/>
</dbReference>
<dbReference type="OrthoDB" id="31240at2157"/>
<dbReference type="Pfam" id="PF00326">
    <property type="entry name" value="Peptidase_S9"/>
    <property type="match status" value="1"/>
</dbReference>
<dbReference type="GO" id="GO:0006508">
    <property type="term" value="P:proteolysis"/>
    <property type="evidence" value="ECO:0007669"/>
    <property type="project" value="InterPro"/>
</dbReference>
<protein>
    <recommendedName>
        <fullName evidence="5">Acyl-peptide hydrolase</fullName>
    </recommendedName>
    <alternativeName>
        <fullName evidence="4">Acylaminoacyl-peptidase</fullName>
    </alternativeName>
</protein>
<dbReference type="EMBL" id="LOPU01000017">
    <property type="protein sequence ID" value="KTG10655.1"/>
    <property type="molecule type" value="Genomic_DNA"/>
</dbReference>
<evidence type="ECO:0000256" key="4">
    <source>
        <dbReference type="ARBA" id="ARBA00032284"/>
    </source>
</evidence>
<dbReference type="PRINTS" id="PR00862">
    <property type="entry name" value="PROLIGOPTASE"/>
</dbReference>
<dbReference type="SUPFAM" id="SSF82171">
    <property type="entry name" value="DPP6 N-terminal domain-like"/>
    <property type="match status" value="1"/>
</dbReference>
<reference evidence="9 10" key="1">
    <citation type="submission" date="2015-12" db="EMBL/GenBank/DDBJ databases">
        <title>Haloprofundus marisrubri gen. nov., sp. nov., an extremely halophilic archaeon isolated from the Discovery deep brine-seawater interface in the Red Sea.</title>
        <authorList>
            <person name="Zhang G."/>
            <person name="Stingl U."/>
            <person name="Rashid M."/>
        </authorList>
    </citation>
    <scope>NUCLEOTIDE SEQUENCE [LARGE SCALE GENOMIC DNA]</scope>
    <source>
        <strain evidence="9 10">SB9</strain>
    </source>
</reference>
<evidence type="ECO:0000256" key="5">
    <source>
        <dbReference type="ARBA" id="ARBA00032596"/>
    </source>
</evidence>
<dbReference type="Gene3D" id="3.40.50.1820">
    <property type="entry name" value="alpha/beta hydrolase"/>
    <property type="match status" value="1"/>
</dbReference>
<evidence type="ECO:0000256" key="1">
    <source>
        <dbReference type="ARBA" id="ARBA00022801"/>
    </source>
</evidence>
<dbReference type="InterPro" id="IPR029058">
    <property type="entry name" value="AB_hydrolase_fold"/>
</dbReference>
<dbReference type="RefSeq" id="WP_058580979.1">
    <property type="nucleotide sequence ID" value="NZ_LOPU01000017.1"/>
</dbReference>
<dbReference type="InterPro" id="IPR011042">
    <property type="entry name" value="6-blade_b-propeller_TolB-like"/>
</dbReference>
<dbReference type="SUPFAM" id="SSF53474">
    <property type="entry name" value="alpha/beta-Hydrolases"/>
    <property type="match status" value="1"/>
</dbReference>
<gene>
    <name evidence="9" type="ORF">AUR64_08305</name>
</gene>
<evidence type="ECO:0000256" key="6">
    <source>
        <dbReference type="ARBA" id="ARBA00045885"/>
    </source>
</evidence>
<keyword evidence="3" id="KW-0007">Acetylation</keyword>
<dbReference type="InterPro" id="IPR011659">
    <property type="entry name" value="WD40"/>
</dbReference>
<feature type="domain" description="Peptidase S9 prolyl oligopeptidase catalytic" evidence="8">
    <location>
        <begin position="407"/>
        <end position="611"/>
    </location>
</feature>